<evidence type="ECO:0000313" key="6">
    <source>
        <dbReference type="Proteomes" id="UP000509510"/>
    </source>
</evidence>
<feature type="compositionally biased region" description="Polar residues" evidence="3">
    <location>
        <begin position="1"/>
        <end position="15"/>
    </location>
</feature>
<feature type="compositionally biased region" description="Low complexity" evidence="3">
    <location>
        <begin position="16"/>
        <end position="31"/>
    </location>
</feature>
<keyword evidence="1" id="KW-0677">Repeat</keyword>
<dbReference type="Pfam" id="PF13405">
    <property type="entry name" value="EF-hand_6"/>
    <property type="match status" value="1"/>
</dbReference>
<dbReference type="RefSeq" id="XP_035339485.1">
    <property type="nucleotide sequence ID" value="XM_035483592.1"/>
</dbReference>
<feature type="compositionally biased region" description="Polar residues" evidence="3">
    <location>
        <begin position="52"/>
        <end position="63"/>
    </location>
</feature>
<evidence type="ECO:0000256" key="1">
    <source>
        <dbReference type="ARBA" id="ARBA00022737"/>
    </source>
</evidence>
<organism evidence="5 6">
    <name type="scientific">Talaromyces rugulosus</name>
    <name type="common">Penicillium rugulosum</name>
    <dbReference type="NCBI Taxonomy" id="121627"/>
    <lineage>
        <taxon>Eukaryota</taxon>
        <taxon>Fungi</taxon>
        <taxon>Dikarya</taxon>
        <taxon>Ascomycota</taxon>
        <taxon>Pezizomycotina</taxon>
        <taxon>Eurotiomycetes</taxon>
        <taxon>Eurotiomycetidae</taxon>
        <taxon>Eurotiales</taxon>
        <taxon>Trichocomaceae</taxon>
        <taxon>Talaromyces</taxon>
        <taxon>Talaromyces sect. Islandici</taxon>
    </lineage>
</organism>
<feature type="domain" description="EF-hand" evidence="4">
    <location>
        <begin position="199"/>
        <end position="234"/>
    </location>
</feature>
<evidence type="ECO:0000256" key="2">
    <source>
        <dbReference type="ARBA" id="ARBA00022837"/>
    </source>
</evidence>
<evidence type="ECO:0000259" key="4">
    <source>
        <dbReference type="PROSITE" id="PS50222"/>
    </source>
</evidence>
<dbReference type="GO" id="GO:0005509">
    <property type="term" value="F:calcium ion binding"/>
    <property type="evidence" value="ECO:0007669"/>
    <property type="project" value="InterPro"/>
</dbReference>
<sequence length="305" mass="32071">MNSNTSYKPSPLSFNSPRASPFRRPSSPGSPTTAIRASTPTSSPGRGPTPVQSPSKLNQSYTIGDTEGTVVEDDNQPIPSPRSPRFREPPASPTKNTNNGRGSFSSLTASRLSRSNLGNTDTLSKLPSAQLRDMREAFQVLDRDNDGNVDRADVADILSNLGQDSSSSATAQFFPAGAAQTMNLPTFLNTISSLLAPLSSRTELLNAFAAFDDDDSGQVDIAELRDALLHTSPEAGESPLTEREVDDVLGGFTGRRAFGGKGKSAGLNGVKRGEVFQYPEFVSSVMGGADNGSGAGNRADTPTKA</sequence>
<proteinExistence type="predicted"/>
<evidence type="ECO:0000313" key="5">
    <source>
        <dbReference type="EMBL" id="QKX53306.1"/>
    </source>
</evidence>
<dbReference type="PANTHER" id="PTHR23049">
    <property type="entry name" value="MYOSIN REGULATORY LIGHT CHAIN 2"/>
    <property type="match status" value="1"/>
</dbReference>
<dbReference type="PROSITE" id="PS50222">
    <property type="entry name" value="EF_HAND_2"/>
    <property type="match status" value="2"/>
</dbReference>
<dbReference type="GeneID" id="55987897"/>
<dbReference type="Proteomes" id="UP000509510">
    <property type="component" value="Chromosome I"/>
</dbReference>
<evidence type="ECO:0000256" key="3">
    <source>
        <dbReference type="SAM" id="MobiDB-lite"/>
    </source>
</evidence>
<dbReference type="EMBL" id="CP055898">
    <property type="protein sequence ID" value="QKX53306.1"/>
    <property type="molecule type" value="Genomic_DNA"/>
</dbReference>
<reference evidence="6" key="1">
    <citation type="submission" date="2020-06" db="EMBL/GenBank/DDBJ databases">
        <title>A chromosome-scale genome assembly of Talaromyces rugulosus W13939.</title>
        <authorList>
            <person name="Wang B."/>
            <person name="Guo L."/>
            <person name="Ye K."/>
            <person name="Wang L."/>
        </authorList>
    </citation>
    <scope>NUCLEOTIDE SEQUENCE [LARGE SCALE GENOMIC DNA]</scope>
    <source>
        <strain evidence="6">W13939</strain>
    </source>
</reference>
<dbReference type="InterPro" id="IPR018247">
    <property type="entry name" value="EF_Hand_1_Ca_BS"/>
</dbReference>
<dbReference type="InterPro" id="IPR002048">
    <property type="entry name" value="EF_hand_dom"/>
</dbReference>
<dbReference type="AlphaFoldDB" id="A0A7H8QHF0"/>
<dbReference type="SMART" id="SM00054">
    <property type="entry name" value="EFh"/>
    <property type="match status" value="2"/>
</dbReference>
<dbReference type="OrthoDB" id="429467at2759"/>
<protein>
    <recommendedName>
        <fullName evidence="4">EF-hand domain-containing protein</fullName>
    </recommendedName>
</protein>
<name>A0A7H8QHF0_TALRU</name>
<gene>
    <name evidence="5" type="ORF">TRUGW13939_00384</name>
</gene>
<dbReference type="InterPro" id="IPR050403">
    <property type="entry name" value="Myosin_RLC"/>
</dbReference>
<accession>A0A7H8QHF0</accession>
<dbReference type="SUPFAM" id="SSF47473">
    <property type="entry name" value="EF-hand"/>
    <property type="match status" value="1"/>
</dbReference>
<keyword evidence="6" id="KW-1185">Reference proteome</keyword>
<feature type="region of interest" description="Disordered" evidence="3">
    <location>
        <begin position="1"/>
        <end position="106"/>
    </location>
</feature>
<feature type="compositionally biased region" description="Low complexity" evidence="3">
    <location>
        <begin position="38"/>
        <end position="50"/>
    </location>
</feature>
<dbReference type="Gene3D" id="1.10.238.10">
    <property type="entry name" value="EF-hand"/>
    <property type="match status" value="2"/>
</dbReference>
<dbReference type="PROSITE" id="PS00018">
    <property type="entry name" value="EF_HAND_1"/>
    <property type="match status" value="2"/>
</dbReference>
<keyword evidence="2" id="KW-0106">Calcium</keyword>
<dbReference type="Pfam" id="PF13202">
    <property type="entry name" value="EF-hand_5"/>
    <property type="match status" value="1"/>
</dbReference>
<dbReference type="KEGG" id="trg:TRUGW13939_00384"/>
<feature type="compositionally biased region" description="Polar residues" evidence="3">
    <location>
        <begin position="94"/>
        <end position="106"/>
    </location>
</feature>
<feature type="region of interest" description="Disordered" evidence="3">
    <location>
        <begin position="285"/>
        <end position="305"/>
    </location>
</feature>
<dbReference type="FunFam" id="1.10.238.10:FF:000003">
    <property type="entry name" value="Calmodulin A"/>
    <property type="match status" value="1"/>
</dbReference>
<feature type="domain" description="EF-hand" evidence="4">
    <location>
        <begin position="129"/>
        <end position="164"/>
    </location>
</feature>
<dbReference type="InterPro" id="IPR011992">
    <property type="entry name" value="EF-hand-dom_pair"/>
</dbReference>